<protein>
    <submittedName>
        <fullName evidence="1">Uncharacterized protein</fullName>
    </submittedName>
</protein>
<reference evidence="1" key="1">
    <citation type="journal article" date="2020" name="Cell">
        <title>Large-Scale Comparative Analyses of Tick Genomes Elucidate Their Genetic Diversity and Vector Capacities.</title>
        <authorList>
            <consortium name="Tick Genome and Microbiome Consortium (TIGMIC)"/>
            <person name="Jia N."/>
            <person name="Wang J."/>
            <person name="Shi W."/>
            <person name="Du L."/>
            <person name="Sun Y."/>
            <person name="Zhan W."/>
            <person name="Jiang J.F."/>
            <person name="Wang Q."/>
            <person name="Zhang B."/>
            <person name="Ji P."/>
            <person name="Bell-Sakyi L."/>
            <person name="Cui X.M."/>
            <person name="Yuan T.T."/>
            <person name="Jiang B.G."/>
            <person name="Yang W.F."/>
            <person name="Lam T.T."/>
            <person name="Chang Q.C."/>
            <person name="Ding S.J."/>
            <person name="Wang X.J."/>
            <person name="Zhu J.G."/>
            <person name="Ruan X.D."/>
            <person name="Zhao L."/>
            <person name="Wei J.T."/>
            <person name="Ye R.Z."/>
            <person name="Que T.C."/>
            <person name="Du C.H."/>
            <person name="Zhou Y.H."/>
            <person name="Cheng J.X."/>
            <person name="Dai P.F."/>
            <person name="Guo W.B."/>
            <person name="Han X.H."/>
            <person name="Huang E.J."/>
            <person name="Li L.F."/>
            <person name="Wei W."/>
            <person name="Gao Y.C."/>
            <person name="Liu J.Z."/>
            <person name="Shao H.Z."/>
            <person name="Wang X."/>
            <person name="Wang C.C."/>
            <person name="Yang T.C."/>
            <person name="Huo Q.B."/>
            <person name="Li W."/>
            <person name="Chen H.Y."/>
            <person name="Chen S.E."/>
            <person name="Zhou L.G."/>
            <person name="Ni X.B."/>
            <person name="Tian J.H."/>
            <person name="Sheng Y."/>
            <person name="Liu T."/>
            <person name="Pan Y.S."/>
            <person name="Xia L.Y."/>
            <person name="Li J."/>
            <person name="Zhao F."/>
            <person name="Cao W.C."/>
        </authorList>
    </citation>
    <scope>NUCLEOTIDE SEQUENCE</scope>
    <source>
        <strain evidence="1">Rmic-2018</strain>
    </source>
</reference>
<dbReference type="EMBL" id="JABSTU010000003">
    <property type="protein sequence ID" value="KAH8036058.1"/>
    <property type="molecule type" value="Genomic_DNA"/>
</dbReference>
<name>A0A9J6ENP3_RHIMP</name>
<comment type="caution">
    <text evidence="1">The sequence shown here is derived from an EMBL/GenBank/DDBJ whole genome shotgun (WGS) entry which is preliminary data.</text>
</comment>
<dbReference type="Proteomes" id="UP000821866">
    <property type="component" value="Chromosome 11"/>
</dbReference>
<gene>
    <name evidence="1" type="ORF">HPB51_017110</name>
</gene>
<keyword evidence="2" id="KW-1185">Reference proteome</keyword>
<evidence type="ECO:0000313" key="1">
    <source>
        <dbReference type="EMBL" id="KAH8036058.1"/>
    </source>
</evidence>
<dbReference type="VEuPathDB" id="VectorBase:LOC119181417"/>
<dbReference type="AlphaFoldDB" id="A0A9J6ENP3"/>
<organism evidence="1 2">
    <name type="scientific">Rhipicephalus microplus</name>
    <name type="common">Cattle tick</name>
    <name type="synonym">Boophilus microplus</name>
    <dbReference type="NCBI Taxonomy" id="6941"/>
    <lineage>
        <taxon>Eukaryota</taxon>
        <taxon>Metazoa</taxon>
        <taxon>Ecdysozoa</taxon>
        <taxon>Arthropoda</taxon>
        <taxon>Chelicerata</taxon>
        <taxon>Arachnida</taxon>
        <taxon>Acari</taxon>
        <taxon>Parasitiformes</taxon>
        <taxon>Ixodida</taxon>
        <taxon>Ixodoidea</taxon>
        <taxon>Ixodidae</taxon>
        <taxon>Rhipicephalinae</taxon>
        <taxon>Rhipicephalus</taxon>
        <taxon>Boophilus</taxon>
    </lineage>
</organism>
<reference evidence="1" key="2">
    <citation type="submission" date="2021-09" db="EMBL/GenBank/DDBJ databases">
        <authorList>
            <person name="Jia N."/>
            <person name="Wang J."/>
            <person name="Shi W."/>
            <person name="Du L."/>
            <person name="Sun Y."/>
            <person name="Zhan W."/>
            <person name="Jiang J."/>
            <person name="Wang Q."/>
            <person name="Zhang B."/>
            <person name="Ji P."/>
            <person name="Sakyi L.B."/>
            <person name="Cui X."/>
            <person name="Yuan T."/>
            <person name="Jiang B."/>
            <person name="Yang W."/>
            <person name="Lam T.T.-Y."/>
            <person name="Chang Q."/>
            <person name="Ding S."/>
            <person name="Wang X."/>
            <person name="Zhu J."/>
            <person name="Ruan X."/>
            <person name="Zhao L."/>
            <person name="Wei J."/>
            <person name="Que T."/>
            <person name="Du C."/>
            <person name="Cheng J."/>
            <person name="Dai P."/>
            <person name="Han X."/>
            <person name="Huang E."/>
            <person name="Gao Y."/>
            <person name="Liu J."/>
            <person name="Shao H."/>
            <person name="Ye R."/>
            <person name="Li L."/>
            <person name="Wei W."/>
            <person name="Wang X."/>
            <person name="Wang C."/>
            <person name="Huo Q."/>
            <person name="Li W."/>
            <person name="Guo W."/>
            <person name="Chen H."/>
            <person name="Chen S."/>
            <person name="Zhou L."/>
            <person name="Zhou L."/>
            <person name="Ni X."/>
            <person name="Tian J."/>
            <person name="Zhou Y."/>
            <person name="Sheng Y."/>
            <person name="Liu T."/>
            <person name="Pan Y."/>
            <person name="Xia L."/>
            <person name="Li J."/>
            <person name="Zhao F."/>
            <person name="Cao W."/>
        </authorList>
    </citation>
    <scope>NUCLEOTIDE SEQUENCE</scope>
    <source>
        <strain evidence="1">Rmic-2018</strain>
        <tissue evidence="1">Larvae</tissue>
    </source>
</reference>
<accession>A0A9J6ENP3</accession>
<proteinExistence type="predicted"/>
<evidence type="ECO:0000313" key="2">
    <source>
        <dbReference type="Proteomes" id="UP000821866"/>
    </source>
</evidence>
<sequence>MSDFVWTFCFQNLSPSKRVRKALHETWSTPGDIAVPGLTSTGFAPLEQEVFILPETPSKSLLGGDSSVLFSPPSIIREALADVPLPNPHSLSTRPKPKPVQHDLLTFRIQHTESTPSSRRLRQQDHQKSALEPWLAKKKKCVEEEAVTRAFLPRQLDKFSALVCGKTRDQLELTQQARQWMMSSLKPRSLNL</sequence>